<keyword evidence="1" id="KW-1133">Transmembrane helix</keyword>
<name>A0A6T8AGJ9_9EUKA</name>
<dbReference type="EMBL" id="HBKO01025439">
    <property type="protein sequence ID" value="CAE2233044.1"/>
    <property type="molecule type" value="Transcribed_RNA"/>
</dbReference>
<dbReference type="EMBL" id="HBKO01025446">
    <property type="protein sequence ID" value="CAE2233069.1"/>
    <property type="molecule type" value="Transcribed_RNA"/>
</dbReference>
<dbReference type="EMBL" id="HBKO01025445">
    <property type="protein sequence ID" value="CAE2233065.1"/>
    <property type="molecule type" value="Transcribed_RNA"/>
</dbReference>
<accession>A0A6T8AGJ9</accession>
<sequence length="456" mass="48879">MEGQLIEAKRVVTLCFVGLLLATAVGSMGRLVSGMSSMEPFVLTMLAAYGCLRHSKMCKSQPERCRALVEKTAAILVPTAAALALRFVLSEQLHTPWEHVGILDRIAVVSMAASLLLHLLLVGSLLRLRWFLSSLHRSTNTTDDVAHVSLATRLRKLSLAGVGVSCALSVGHTDTDSAIFMLALFAVSAGDEASARSILPARVLATRVPEDRIRAAQLRQLPCLKPDAQRRDGGLTSVVLLASFTFVTDLLVCFTLWNRPTAQVLLVLVRAVLKAAVVITSLQLRLLLPRLRRHAVSANSTTQVHTDGRALFACGTALILLACLSSIGLLLQVPEMIDDTGYKDAVLLSSGPMGALGVLVSAVAMKSSGSLAAGLLATGGSGTLFVGVVWLTVGPAQFTWDAVEAVLHWELPEQWTQFPHVMWAQLLVLIFQWTLLVGGCIPGVYAWASQRELQAA</sequence>
<feature type="transmembrane region" description="Helical" evidence="1">
    <location>
        <begin position="263"/>
        <end position="288"/>
    </location>
</feature>
<protein>
    <submittedName>
        <fullName evidence="6">Uncharacterized protein</fullName>
    </submittedName>
</protein>
<keyword evidence="1" id="KW-0472">Membrane</keyword>
<feature type="transmembrane region" description="Helical" evidence="1">
    <location>
        <begin position="371"/>
        <end position="393"/>
    </location>
</feature>
<feature type="transmembrane region" description="Helical" evidence="1">
    <location>
        <begin position="309"/>
        <end position="333"/>
    </location>
</feature>
<feature type="transmembrane region" description="Helical" evidence="1">
    <location>
        <begin position="345"/>
        <end position="364"/>
    </location>
</feature>
<evidence type="ECO:0000313" key="5">
    <source>
        <dbReference type="EMBL" id="CAE2233065.1"/>
    </source>
</evidence>
<evidence type="ECO:0000313" key="2">
    <source>
        <dbReference type="EMBL" id="CAE2233010.1"/>
    </source>
</evidence>
<evidence type="ECO:0000313" key="3">
    <source>
        <dbReference type="EMBL" id="CAE2233044.1"/>
    </source>
</evidence>
<dbReference type="AlphaFoldDB" id="A0A6T8AGJ9"/>
<reference evidence="6" key="1">
    <citation type="submission" date="2021-01" db="EMBL/GenBank/DDBJ databases">
        <authorList>
            <person name="Corre E."/>
            <person name="Pelletier E."/>
            <person name="Niang G."/>
            <person name="Scheremetjew M."/>
            <person name="Finn R."/>
            <person name="Kale V."/>
            <person name="Holt S."/>
            <person name="Cochrane G."/>
            <person name="Meng A."/>
            <person name="Brown T."/>
            <person name="Cohen L."/>
        </authorList>
    </citation>
    <scope>NUCLEOTIDE SEQUENCE</scope>
    <source>
        <strain evidence="6">UIO037</strain>
    </source>
</reference>
<keyword evidence="1" id="KW-0812">Transmembrane</keyword>
<evidence type="ECO:0000313" key="4">
    <source>
        <dbReference type="EMBL" id="CAE2233048.1"/>
    </source>
</evidence>
<dbReference type="EMBL" id="HBKO01025429">
    <property type="protein sequence ID" value="CAE2233010.1"/>
    <property type="molecule type" value="Transcribed_RNA"/>
</dbReference>
<feature type="transmembrane region" description="Helical" evidence="1">
    <location>
        <begin position="12"/>
        <end position="29"/>
    </location>
</feature>
<proteinExistence type="predicted"/>
<evidence type="ECO:0000313" key="6">
    <source>
        <dbReference type="EMBL" id="CAE2233069.1"/>
    </source>
</evidence>
<organism evidence="6">
    <name type="scientific">Prymnesium polylepis</name>
    <dbReference type="NCBI Taxonomy" id="72548"/>
    <lineage>
        <taxon>Eukaryota</taxon>
        <taxon>Haptista</taxon>
        <taxon>Haptophyta</taxon>
        <taxon>Prymnesiophyceae</taxon>
        <taxon>Prymnesiales</taxon>
        <taxon>Prymnesiaceae</taxon>
        <taxon>Prymnesium</taxon>
    </lineage>
</organism>
<evidence type="ECO:0000256" key="1">
    <source>
        <dbReference type="SAM" id="Phobius"/>
    </source>
</evidence>
<feature type="transmembrane region" description="Helical" evidence="1">
    <location>
        <begin position="235"/>
        <end position="257"/>
    </location>
</feature>
<feature type="transmembrane region" description="Helical" evidence="1">
    <location>
        <begin position="109"/>
        <end position="128"/>
    </location>
</feature>
<gene>
    <name evidence="2" type="ORF">CPOL0286_LOCUS11585</name>
    <name evidence="3" type="ORF">CPOL0286_LOCUS11594</name>
    <name evidence="4" type="ORF">CPOL0286_LOCUS11595</name>
    <name evidence="5" type="ORF">CPOL0286_LOCUS11600</name>
    <name evidence="6" type="ORF">CPOL0286_LOCUS11601</name>
</gene>
<dbReference type="EMBL" id="HBKO01025440">
    <property type="protein sequence ID" value="CAE2233048.1"/>
    <property type="molecule type" value="Transcribed_RNA"/>
</dbReference>
<feature type="transmembrane region" description="Helical" evidence="1">
    <location>
        <begin position="422"/>
        <end position="448"/>
    </location>
</feature>